<keyword evidence="8" id="KW-0503">Monooxygenase</keyword>
<comment type="subcellular location">
    <subcellularLocation>
        <location evidence="1">Membrane</location>
        <topology evidence="1">Single-pass membrane protein</topology>
    </subcellularLocation>
</comment>
<comment type="cofactor">
    <cofactor evidence="7">
        <name>heme</name>
        <dbReference type="ChEBI" id="CHEBI:30413"/>
    </cofactor>
</comment>
<dbReference type="GO" id="GO:0016125">
    <property type="term" value="P:sterol metabolic process"/>
    <property type="evidence" value="ECO:0007669"/>
    <property type="project" value="TreeGrafter"/>
</dbReference>
<dbReference type="Pfam" id="PF00067">
    <property type="entry name" value="p450"/>
    <property type="match status" value="1"/>
</dbReference>
<dbReference type="GO" id="GO:0020037">
    <property type="term" value="F:heme binding"/>
    <property type="evidence" value="ECO:0007669"/>
    <property type="project" value="InterPro"/>
</dbReference>
<dbReference type="PANTHER" id="PTHR24286">
    <property type="entry name" value="CYTOCHROME P450 26"/>
    <property type="match status" value="1"/>
</dbReference>
<keyword evidence="3 7" id="KW-0479">Metal-binding</keyword>
<keyword evidence="6 7" id="KW-0408">Iron</keyword>
<dbReference type="SUPFAM" id="SSF48264">
    <property type="entry name" value="Cytochrome P450"/>
    <property type="match status" value="1"/>
</dbReference>
<evidence type="ECO:0008006" key="12">
    <source>
        <dbReference type="Google" id="ProtNLM"/>
    </source>
</evidence>
<name>A0AAU9M6Z4_9ASTR</name>
<dbReference type="PROSITE" id="PS00086">
    <property type="entry name" value="CYTOCHROME_P450"/>
    <property type="match status" value="1"/>
</dbReference>
<reference evidence="10 11" key="1">
    <citation type="submission" date="2022-01" db="EMBL/GenBank/DDBJ databases">
        <authorList>
            <person name="Xiong W."/>
            <person name="Schranz E."/>
        </authorList>
    </citation>
    <scope>NUCLEOTIDE SEQUENCE [LARGE SCALE GENOMIC DNA]</scope>
</reference>
<evidence type="ECO:0000256" key="3">
    <source>
        <dbReference type="ARBA" id="ARBA00022723"/>
    </source>
</evidence>
<dbReference type="GO" id="GO:0004497">
    <property type="term" value="F:monooxygenase activity"/>
    <property type="evidence" value="ECO:0007669"/>
    <property type="project" value="UniProtKB-KW"/>
</dbReference>
<comment type="caution">
    <text evidence="10">The sequence shown here is derived from an EMBL/GenBank/DDBJ whole genome shotgun (WGS) entry which is preliminary data.</text>
</comment>
<keyword evidence="2 9" id="KW-0812">Transmembrane</keyword>
<comment type="similarity">
    <text evidence="8">Belongs to the cytochrome P450 family.</text>
</comment>
<evidence type="ECO:0000256" key="5">
    <source>
        <dbReference type="ARBA" id="ARBA00023002"/>
    </source>
</evidence>
<protein>
    <recommendedName>
        <fullName evidence="12">Cytochrome P450</fullName>
    </recommendedName>
</protein>
<dbReference type="PRINTS" id="PR00385">
    <property type="entry name" value="P450"/>
</dbReference>
<keyword evidence="7 8" id="KW-0349">Heme</keyword>
<keyword evidence="11" id="KW-1185">Reference proteome</keyword>
<keyword evidence="4 9" id="KW-1133">Transmembrane helix</keyword>
<dbReference type="GO" id="GO:0016705">
    <property type="term" value="F:oxidoreductase activity, acting on paired donors, with incorporation or reduction of molecular oxygen"/>
    <property type="evidence" value="ECO:0007669"/>
    <property type="project" value="InterPro"/>
</dbReference>
<dbReference type="PANTHER" id="PTHR24286:SF12">
    <property type="entry name" value="CYTOCHROME P450 FAMILY PROTEIN, EXPRESSED"/>
    <property type="match status" value="1"/>
</dbReference>
<dbReference type="AlphaFoldDB" id="A0AAU9M6Z4"/>
<feature type="transmembrane region" description="Helical" evidence="9">
    <location>
        <begin position="5"/>
        <end position="24"/>
    </location>
</feature>
<keyword evidence="9" id="KW-0472">Membrane</keyword>
<dbReference type="InterPro" id="IPR017972">
    <property type="entry name" value="Cyt_P450_CS"/>
</dbReference>
<organism evidence="10 11">
    <name type="scientific">Lactuca virosa</name>
    <dbReference type="NCBI Taxonomy" id="75947"/>
    <lineage>
        <taxon>Eukaryota</taxon>
        <taxon>Viridiplantae</taxon>
        <taxon>Streptophyta</taxon>
        <taxon>Embryophyta</taxon>
        <taxon>Tracheophyta</taxon>
        <taxon>Spermatophyta</taxon>
        <taxon>Magnoliopsida</taxon>
        <taxon>eudicotyledons</taxon>
        <taxon>Gunneridae</taxon>
        <taxon>Pentapetalae</taxon>
        <taxon>asterids</taxon>
        <taxon>campanulids</taxon>
        <taxon>Asterales</taxon>
        <taxon>Asteraceae</taxon>
        <taxon>Cichorioideae</taxon>
        <taxon>Cichorieae</taxon>
        <taxon>Lactucinae</taxon>
        <taxon>Lactuca</taxon>
    </lineage>
</organism>
<dbReference type="GO" id="GO:0010268">
    <property type="term" value="P:brassinosteroid homeostasis"/>
    <property type="evidence" value="ECO:0007669"/>
    <property type="project" value="TreeGrafter"/>
</dbReference>
<keyword evidence="5 8" id="KW-0560">Oxidoreductase</keyword>
<dbReference type="InterPro" id="IPR001128">
    <property type="entry name" value="Cyt_P450"/>
</dbReference>
<evidence type="ECO:0000256" key="9">
    <source>
        <dbReference type="SAM" id="Phobius"/>
    </source>
</evidence>
<evidence type="ECO:0000256" key="2">
    <source>
        <dbReference type="ARBA" id="ARBA00022692"/>
    </source>
</evidence>
<dbReference type="Gene3D" id="1.10.630.10">
    <property type="entry name" value="Cytochrome P450"/>
    <property type="match status" value="1"/>
</dbReference>
<evidence type="ECO:0000256" key="6">
    <source>
        <dbReference type="ARBA" id="ARBA00023004"/>
    </source>
</evidence>
<dbReference type="PRINTS" id="PR00463">
    <property type="entry name" value="EP450I"/>
</dbReference>
<sequence length="486" mass="56129">MEMAIWLTVVMGVVPLVLWLLWWWNNVWYWLVITTIRSSKGGTMLPPGHMGLPILGETLTFLWYFKFLRRPEDYINSKRQKYGDGIGMYKTHLFGRPSVIAFLPSTNKFVLRDNESFKYGWAMVELVGKTSLTGVHGKAHLRLRSFVSRSINQPNALRRIGLAVQPRMISALQSWTKCHDITFYDEMKKVTFENIGMYFASIEPGPTLDRLNKYFAGMISGLRAYPLNIPGFTFHHALQCRRKIEAIFREVLDERRNNYINGEDQPINDLMDGLMNLKDEEGNHLSDTEVLDNMTSILLGGYESTALVTMWAVYYLAKYPEVLQKLRDENMALKKSNSEQLVTSDEILKLEYTIKVVDETIRLANIAGFLLRITTKDLEYKGYTIPKGWNMILWLRNVHIDPKIFDDPLCFNPDRWNGSMLPENFQAFGYGPRICAGNMVARLQVALFLHHLSTGYKWKLVNPDAKVKYLPHPKPEDGLKITIEKL</sequence>
<dbReference type="GO" id="GO:0016132">
    <property type="term" value="P:brassinosteroid biosynthetic process"/>
    <property type="evidence" value="ECO:0007669"/>
    <property type="project" value="TreeGrafter"/>
</dbReference>
<evidence type="ECO:0000256" key="1">
    <source>
        <dbReference type="ARBA" id="ARBA00004167"/>
    </source>
</evidence>
<dbReference type="InterPro" id="IPR002401">
    <property type="entry name" value="Cyt_P450_E_grp-I"/>
</dbReference>
<accession>A0AAU9M6Z4</accession>
<evidence type="ECO:0000313" key="10">
    <source>
        <dbReference type="EMBL" id="CAH1422500.1"/>
    </source>
</evidence>
<dbReference type="InterPro" id="IPR036396">
    <property type="entry name" value="Cyt_P450_sf"/>
</dbReference>
<gene>
    <name evidence="10" type="ORF">LVIROSA_LOCUS9828</name>
</gene>
<evidence type="ECO:0000256" key="7">
    <source>
        <dbReference type="PIRSR" id="PIRSR602401-1"/>
    </source>
</evidence>
<dbReference type="GO" id="GO:0016020">
    <property type="term" value="C:membrane"/>
    <property type="evidence" value="ECO:0007669"/>
    <property type="project" value="UniProtKB-SubCell"/>
</dbReference>
<dbReference type="GO" id="GO:0005506">
    <property type="term" value="F:iron ion binding"/>
    <property type="evidence" value="ECO:0007669"/>
    <property type="project" value="InterPro"/>
</dbReference>
<evidence type="ECO:0000313" key="11">
    <source>
        <dbReference type="Proteomes" id="UP001157418"/>
    </source>
</evidence>
<evidence type="ECO:0000256" key="4">
    <source>
        <dbReference type="ARBA" id="ARBA00022989"/>
    </source>
</evidence>
<feature type="binding site" description="axial binding residue" evidence="7">
    <location>
        <position position="435"/>
    </location>
    <ligand>
        <name>heme</name>
        <dbReference type="ChEBI" id="CHEBI:30413"/>
    </ligand>
    <ligandPart>
        <name>Fe</name>
        <dbReference type="ChEBI" id="CHEBI:18248"/>
    </ligandPart>
</feature>
<evidence type="ECO:0000256" key="8">
    <source>
        <dbReference type="RuleBase" id="RU000461"/>
    </source>
</evidence>
<proteinExistence type="inferred from homology"/>
<dbReference type="EMBL" id="CAKMRJ010001112">
    <property type="protein sequence ID" value="CAH1422500.1"/>
    <property type="molecule type" value="Genomic_DNA"/>
</dbReference>
<dbReference type="Proteomes" id="UP001157418">
    <property type="component" value="Unassembled WGS sequence"/>
</dbReference>